<dbReference type="InterPro" id="IPR014031">
    <property type="entry name" value="Ketoacyl_synth_C"/>
</dbReference>
<evidence type="ECO:0000256" key="3">
    <source>
        <dbReference type="RuleBase" id="RU003694"/>
    </source>
</evidence>
<comment type="similarity">
    <text evidence="1 3">Belongs to the thiolase-like superfamily. Beta-ketoacyl-ACP synthases family.</text>
</comment>
<dbReference type="Gene3D" id="3.40.47.10">
    <property type="match status" value="1"/>
</dbReference>
<keyword evidence="6" id="KW-1185">Reference proteome</keyword>
<dbReference type="AlphaFoldDB" id="A0A934QTA3"/>
<evidence type="ECO:0000313" key="5">
    <source>
        <dbReference type="EMBL" id="MBK1784964.1"/>
    </source>
</evidence>
<dbReference type="InterPro" id="IPR020841">
    <property type="entry name" value="PKS_Beta-ketoAc_synthase_dom"/>
</dbReference>
<accession>A0A934QTA3</accession>
<dbReference type="PANTHER" id="PTHR11712">
    <property type="entry name" value="POLYKETIDE SYNTHASE-RELATED"/>
    <property type="match status" value="1"/>
</dbReference>
<dbReference type="Proteomes" id="UP000635245">
    <property type="component" value="Unassembled WGS sequence"/>
</dbReference>
<dbReference type="GO" id="GO:0004315">
    <property type="term" value="F:3-oxoacyl-[acyl-carrier-protein] synthase activity"/>
    <property type="evidence" value="ECO:0007669"/>
    <property type="project" value="TreeGrafter"/>
</dbReference>
<gene>
    <name evidence="5" type="ORF">JHE00_11560</name>
</gene>
<dbReference type="InterPro" id="IPR016039">
    <property type="entry name" value="Thiolase-like"/>
</dbReference>
<sequence length="382" mass="40260">MEICGIGAVTGYGWGREMLWDGLISGKPAASLTGGHGRYRNESAWIAAVPEGGDPADGRGRFARAMRAAAREAIEDAKGRGWTPGRRVGLLHAVVLGETYLWKDFYGPENGYLRPRDYLALMPSTPMSTFMREHGFHGPAMNVSAMCASGNAGLLTAKAWLDAGVVDDVVLVATDLSLTPENVLHFRDLGVVVTDREPLDCCRPFQEGSSGFVMGEASVGMVLSNSSDAPYAVTLGGAMSHDAYHVTSIDPEYREVRRCFTDALDNAGVAASEVGYVNAHGPGTAQCDRVEAAILEELFTPDTGIYSMKPLTGHCQGAASAVEVAVAALGYERGSIPAPPVVAEAHPQLRHGEFALDGRLTVKSSLGMGGHNSVVVLAPASA</sequence>
<dbReference type="SUPFAM" id="SSF53901">
    <property type="entry name" value="Thiolase-like"/>
    <property type="match status" value="2"/>
</dbReference>
<name>A0A934QTA3_9PSEU</name>
<feature type="domain" description="Ketosynthase family 3 (KS3)" evidence="4">
    <location>
        <begin position="1"/>
        <end position="379"/>
    </location>
</feature>
<dbReference type="SMART" id="SM00825">
    <property type="entry name" value="PKS_KS"/>
    <property type="match status" value="1"/>
</dbReference>
<dbReference type="Pfam" id="PF02801">
    <property type="entry name" value="Ketoacyl-synt_C"/>
    <property type="match status" value="1"/>
</dbReference>
<dbReference type="PROSITE" id="PS52004">
    <property type="entry name" value="KS3_2"/>
    <property type="match status" value="1"/>
</dbReference>
<dbReference type="EMBL" id="JAENJH010000002">
    <property type="protein sequence ID" value="MBK1784964.1"/>
    <property type="molecule type" value="Genomic_DNA"/>
</dbReference>
<proteinExistence type="inferred from homology"/>
<dbReference type="InterPro" id="IPR014030">
    <property type="entry name" value="Ketoacyl_synth_N"/>
</dbReference>
<comment type="caution">
    <text evidence="5">The sequence shown here is derived from an EMBL/GenBank/DDBJ whole genome shotgun (WGS) entry which is preliminary data.</text>
</comment>
<protein>
    <submittedName>
        <fullName evidence="5">3-oxoacyl-ACP synthase</fullName>
    </submittedName>
</protein>
<dbReference type="GO" id="GO:0006633">
    <property type="term" value="P:fatty acid biosynthetic process"/>
    <property type="evidence" value="ECO:0007669"/>
    <property type="project" value="TreeGrafter"/>
</dbReference>
<evidence type="ECO:0000313" key="6">
    <source>
        <dbReference type="Proteomes" id="UP000635245"/>
    </source>
</evidence>
<evidence type="ECO:0000256" key="2">
    <source>
        <dbReference type="ARBA" id="ARBA00022679"/>
    </source>
</evidence>
<evidence type="ECO:0000259" key="4">
    <source>
        <dbReference type="PROSITE" id="PS52004"/>
    </source>
</evidence>
<dbReference type="Pfam" id="PF00109">
    <property type="entry name" value="ketoacyl-synt"/>
    <property type="match status" value="1"/>
</dbReference>
<reference evidence="5" key="1">
    <citation type="submission" date="2020-12" db="EMBL/GenBank/DDBJ databases">
        <title>Prauserella sp. ASG 168, a novel actinomycete isolated from cave rock.</title>
        <authorList>
            <person name="Suriyachadkun C."/>
        </authorList>
    </citation>
    <scope>NUCLEOTIDE SEQUENCE</scope>
    <source>
        <strain evidence="5">ASG 168</strain>
    </source>
</reference>
<evidence type="ECO:0000256" key="1">
    <source>
        <dbReference type="ARBA" id="ARBA00008467"/>
    </source>
</evidence>
<dbReference type="InterPro" id="IPR000794">
    <property type="entry name" value="Beta-ketoacyl_synthase"/>
</dbReference>
<dbReference type="PANTHER" id="PTHR11712:SF347">
    <property type="entry name" value="BETA KETOACYL-ACYL CARRIER PROTEIN SYNTHASE"/>
    <property type="match status" value="1"/>
</dbReference>
<organism evidence="5 6">
    <name type="scientific">Prauserella cavernicola</name>
    <dbReference type="NCBI Taxonomy" id="2800127"/>
    <lineage>
        <taxon>Bacteria</taxon>
        <taxon>Bacillati</taxon>
        <taxon>Actinomycetota</taxon>
        <taxon>Actinomycetes</taxon>
        <taxon>Pseudonocardiales</taxon>
        <taxon>Pseudonocardiaceae</taxon>
        <taxon>Prauserella</taxon>
    </lineage>
</organism>
<keyword evidence="2 3" id="KW-0808">Transferase</keyword>